<name>A0AAD2J4P8_ACHAE</name>
<accession>A0AAD2J4P8</accession>
<dbReference type="Proteomes" id="UP000044098">
    <property type="component" value="Unassembled WGS sequence"/>
</dbReference>
<evidence type="ECO:0000313" key="3">
    <source>
        <dbReference type="Proteomes" id="UP000044098"/>
    </source>
</evidence>
<gene>
    <name evidence="2" type="ORF">ERS370000_05414</name>
</gene>
<feature type="compositionally biased region" description="Basic and acidic residues" evidence="1">
    <location>
        <begin position="24"/>
        <end position="33"/>
    </location>
</feature>
<feature type="compositionally biased region" description="Basic and acidic residues" evidence="1">
    <location>
        <begin position="1"/>
        <end position="10"/>
    </location>
</feature>
<feature type="region of interest" description="Disordered" evidence="1">
    <location>
        <begin position="567"/>
        <end position="590"/>
    </location>
</feature>
<feature type="compositionally biased region" description="Pro residues" evidence="1">
    <location>
        <begin position="208"/>
        <end position="219"/>
    </location>
</feature>
<protein>
    <submittedName>
        <fullName evidence="2">Uncharacterized protein</fullName>
    </submittedName>
</protein>
<feature type="region of interest" description="Disordered" evidence="1">
    <location>
        <begin position="1"/>
        <end position="116"/>
    </location>
</feature>
<comment type="caution">
    <text evidence="2">The sequence shown here is derived from an EMBL/GenBank/DDBJ whole genome shotgun (WGS) entry which is preliminary data.</text>
</comment>
<evidence type="ECO:0000256" key="1">
    <source>
        <dbReference type="SAM" id="MobiDB-lite"/>
    </source>
</evidence>
<dbReference type="EMBL" id="CYTK01000012">
    <property type="protein sequence ID" value="CUJ70835.1"/>
    <property type="molecule type" value="Genomic_DNA"/>
</dbReference>
<feature type="region of interest" description="Disordered" evidence="1">
    <location>
        <begin position="456"/>
        <end position="553"/>
    </location>
</feature>
<dbReference type="RefSeq" id="WP_082401281.1">
    <property type="nucleotide sequence ID" value="NZ_CYTK01000012.1"/>
</dbReference>
<feature type="compositionally biased region" description="Polar residues" evidence="1">
    <location>
        <begin position="474"/>
        <end position="483"/>
    </location>
</feature>
<feature type="compositionally biased region" description="Acidic residues" evidence="1">
    <location>
        <begin position="11"/>
        <end position="23"/>
    </location>
</feature>
<feature type="region of interest" description="Disordered" evidence="1">
    <location>
        <begin position="205"/>
        <end position="226"/>
    </location>
</feature>
<feature type="compositionally biased region" description="Basic and acidic residues" evidence="1">
    <location>
        <begin position="456"/>
        <end position="466"/>
    </location>
</feature>
<feature type="compositionally biased region" description="Low complexity" evidence="1">
    <location>
        <begin position="97"/>
        <end position="108"/>
    </location>
</feature>
<dbReference type="AlphaFoldDB" id="A0AAD2J4P8"/>
<organism evidence="2 3">
    <name type="scientific">Achromobacter aegrifaciens</name>
    <dbReference type="NCBI Taxonomy" id="1287736"/>
    <lineage>
        <taxon>Bacteria</taxon>
        <taxon>Pseudomonadati</taxon>
        <taxon>Pseudomonadota</taxon>
        <taxon>Betaproteobacteria</taxon>
        <taxon>Burkholderiales</taxon>
        <taxon>Alcaligenaceae</taxon>
        <taxon>Achromobacter</taxon>
    </lineage>
</organism>
<proteinExistence type="predicted"/>
<sequence length="590" mass="63298">MLLKPDHENEAPDETDIVSDEDLAERAASRPDNARPGTPVEDTSARHFQAKRVPAQPARPIASNARQFAAGRLATDLDGDVARSGPPSASPHPGASPRPGAASAARLPPRADRIKRPVDAMDGRRLAEFWAAKQSEKVARKVESSIAATPQLGAVHPNVIMRLMQALMRILRLLFEKLGMHERPKDGEKKDERGQEAKANVRFHDVEPAPPSSPEPVPSEMPGRAQPVPASKINPEHAQPAIHKQEGGVAADAETVDSTPELTPVTSAADLVTAAIVRLSIDPEVRRRMDEVGPNSSLQTAVYMAAVVNDLRDMARLVEDRLSAYGGAMNLRLASYQAHCQTYGGHTAAALLLQNGVIQPQDISAAFAEDVKGITARYQPHLDELNLLRLAVTEAAREVYQCAADSPLQEDLLMEMDSSLTDLLGKDWRRSLALERLGAAPDEAEIAQLVQRMDDGPVVDGEHPASAEEYSAQDIASSVSETPLQEERSPEPESDDPIDVSSPSPAADLSPRPSAELDNASNVNAGSDTPALSDDGALSHQADLYESGPETMSRDEAMAQFALLETSSTVASSAERAPADEQEGYARERG</sequence>
<evidence type="ECO:0000313" key="2">
    <source>
        <dbReference type="EMBL" id="CUJ70835.1"/>
    </source>
</evidence>
<reference evidence="2 3" key="1">
    <citation type="submission" date="2015-09" db="EMBL/GenBank/DDBJ databases">
        <authorList>
            <consortium name="Pathogen Informatics"/>
        </authorList>
    </citation>
    <scope>NUCLEOTIDE SEQUENCE [LARGE SCALE GENOMIC DNA]</scope>
    <source>
        <strain evidence="2 3">2789STDY5608625</strain>
    </source>
</reference>